<protein>
    <submittedName>
        <fullName evidence="2">Argonaute complex, subunit Arb1</fullName>
    </submittedName>
</protein>
<proteinExistence type="predicted"/>
<dbReference type="AlphaFoldDB" id="A0A5N6Z1K5"/>
<organism evidence="2 3">
    <name type="scientific">Aspergillus coremiiformis</name>
    <dbReference type="NCBI Taxonomy" id="138285"/>
    <lineage>
        <taxon>Eukaryota</taxon>
        <taxon>Fungi</taxon>
        <taxon>Dikarya</taxon>
        <taxon>Ascomycota</taxon>
        <taxon>Pezizomycotina</taxon>
        <taxon>Eurotiomycetes</taxon>
        <taxon>Eurotiomycetidae</taxon>
        <taxon>Eurotiales</taxon>
        <taxon>Aspergillaceae</taxon>
        <taxon>Aspergillus</taxon>
        <taxon>Aspergillus subgen. Circumdati</taxon>
    </lineage>
</organism>
<dbReference type="InterPro" id="IPR018606">
    <property type="entry name" value="Arb1"/>
</dbReference>
<evidence type="ECO:0000313" key="2">
    <source>
        <dbReference type="EMBL" id="KAE8351542.1"/>
    </source>
</evidence>
<reference evidence="3" key="1">
    <citation type="submission" date="2019-04" db="EMBL/GenBank/DDBJ databases">
        <title>Friends and foes A comparative genomics studyof 23 Aspergillus species from section Flavi.</title>
        <authorList>
            <consortium name="DOE Joint Genome Institute"/>
            <person name="Kjaerbolling I."/>
            <person name="Vesth T."/>
            <person name="Frisvad J.C."/>
            <person name="Nybo J.L."/>
            <person name="Theobald S."/>
            <person name="Kildgaard S."/>
            <person name="Isbrandt T."/>
            <person name="Kuo A."/>
            <person name="Sato A."/>
            <person name="Lyhne E.K."/>
            <person name="Kogle M.E."/>
            <person name="Wiebenga A."/>
            <person name="Kun R.S."/>
            <person name="Lubbers R.J."/>
            <person name="Makela M.R."/>
            <person name="Barry K."/>
            <person name="Chovatia M."/>
            <person name="Clum A."/>
            <person name="Daum C."/>
            <person name="Haridas S."/>
            <person name="He G."/>
            <person name="LaButti K."/>
            <person name="Lipzen A."/>
            <person name="Mondo S."/>
            <person name="Riley R."/>
            <person name="Salamov A."/>
            <person name="Simmons B.A."/>
            <person name="Magnuson J.K."/>
            <person name="Henrissat B."/>
            <person name="Mortensen U.H."/>
            <person name="Larsen T.O."/>
            <person name="Devries R.P."/>
            <person name="Grigoriev I.V."/>
            <person name="Machida M."/>
            <person name="Baker S.E."/>
            <person name="Andersen M.R."/>
        </authorList>
    </citation>
    <scope>NUCLEOTIDE SEQUENCE [LARGE SCALE GENOMIC DNA]</scope>
    <source>
        <strain evidence="3">CBS 553.77</strain>
    </source>
</reference>
<dbReference type="GO" id="GO:0031047">
    <property type="term" value="P:regulatory ncRNA-mediated gene silencing"/>
    <property type="evidence" value="ECO:0007669"/>
    <property type="project" value="InterPro"/>
</dbReference>
<evidence type="ECO:0000313" key="3">
    <source>
        <dbReference type="Proteomes" id="UP000327118"/>
    </source>
</evidence>
<keyword evidence="3" id="KW-1185">Reference proteome</keyword>
<name>A0A5N6Z1K5_9EURO</name>
<dbReference type="Proteomes" id="UP000327118">
    <property type="component" value="Unassembled WGS sequence"/>
</dbReference>
<dbReference type="Pfam" id="PF09692">
    <property type="entry name" value="Arb1"/>
    <property type="match status" value="1"/>
</dbReference>
<evidence type="ECO:0000256" key="1">
    <source>
        <dbReference type="SAM" id="MobiDB-lite"/>
    </source>
</evidence>
<feature type="compositionally biased region" description="Basic residues" evidence="1">
    <location>
        <begin position="10"/>
        <end position="27"/>
    </location>
</feature>
<dbReference type="GO" id="GO:0033167">
    <property type="term" value="C:ARC complex"/>
    <property type="evidence" value="ECO:0007669"/>
    <property type="project" value="InterPro"/>
</dbReference>
<feature type="region of interest" description="Disordered" evidence="1">
    <location>
        <begin position="1"/>
        <end position="32"/>
    </location>
</feature>
<sequence>MATTVDLVAPKKKKKRKPKSKAKHGKGKPTGYEEYYVDAPMTPKEYQEEKALYDIRVEEALLRYQKNRRMEPERHGIFMRYLAYGGVDVSPKMFAGVDERGLQQLDSEQVLIVKGQTNIPQECEKLPVDFNAVVKGYLTSYFPYFFSPETEDMVKLATVTIRNFLSYLLYHDVCPEYKENIEEARKSCDIATKELWQNQQFAALTPGDFNKGCSTLFGGFFFNVQIEDNNWNKQKDSTFLMQSDVARKVVKFGIAGAGTNEQALLFQQLATQNALHCVLLQDIHGFEVTAVHPPAPDVCLFYQQHAPDLIPVGKLIGKPYRDPGKPPYDLSADERLALANETFSGSEFEFFLEEDLLRLCYPGMKVITPVWKLNSGLHFFEDVHTVYCSIYTVLSNDLMLNWKKPVALTAGSQDDVGNTEVNEDGFEEEEKAL</sequence>
<feature type="region of interest" description="Disordered" evidence="1">
    <location>
        <begin position="413"/>
        <end position="433"/>
    </location>
</feature>
<dbReference type="OrthoDB" id="435402at2759"/>
<accession>A0A5N6Z1K5</accession>
<feature type="compositionally biased region" description="Acidic residues" evidence="1">
    <location>
        <begin position="421"/>
        <end position="433"/>
    </location>
</feature>
<dbReference type="EMBL" id="ML739166">
    <property type="protein sequence ID" value="KAE8351542.1"/>
    <property type="molecule type" value="Genomic_DNA"/>
</dbReference>
<gene>
    <name evidence="2" type="ORF">BDV28DRAFT_162362</name>
</gene>